<dbReference type="AlphaFoldDB" id="A0A917ZAY0"/>
<accession>A0A917ZAY0</accession>
<dbReference type="Proteomes" id="UP000599578">
    <property type="component" value="Unassembled WGS sequence"/>
</dbReference>
<evidence type="ECO:0008006" key="3">
    <source>
        <dbReference type="Google" id="ProtNLM"/>
    </source>
</evidence>
<dbReference type="InterPro" id="IPR024409">
    <property type="entry name" value="DUF3833"/>
</dbReference>
<keyword evidence="2" id="KW-1185">Reference proteome</keyword>
<protein>
    <recommendedName>
        <fullName evidence="3">Lipoprotein</fullName>
    </recommendedName>
</protein>
<reference evidence="1 2" key="1">
    <citation type="journal article" date="2014" name="Int. J. Syst. Evol. Microbiol.">
        <title>Complete genome sequence of Corynebacterium casei LMG S-19264T (=DSM 44701T), isolated from a smear-ripened cheese.</title>
        <authorList>
            <consortium name="US DOE Joint Genome Institute (JGI-PGF)"/>
            <person name="Walter F."/>
            <person name="Albersmeier A."/>
            <person name="Kalinowski J."/>
            <person name="Ruckert C."/>
        </authorList>
    </citation>
    <scope>NUCLEOTIDE SEQUENCE [LARGE SCALE GENOMIC DNA]</scope>
    <source>
        <strain evidence="1 2">CGMCC 1.7286</strain>
    </source>
</reference>
<proteinExistence type="predicted"/>
<name>A0A917ZAY0_9GAMM</name>
<comment type="caution">
    <text evidence="1">The sequence shown here is derived from an EMBL/GenBank/DDBJ whole genome shotgun (WGS) entry which is preliminary data.</text>
</comment>
<dbReference type="Pfam" id="PF12915">
    <property type="entry name" value="DUF3833"/>
    <property type="match status" value="1"/>
</dbReference>
<gene>
    <name evidence="1" type="ORF">GCM10011348_14840</name>
</gene>
<sequence>MRTLLTMMAITLLAGCSDMRIEQFRDARPQLRLEQYFDGRVLAWGWFEDRFGQVRRQFFVEIDGQWDGRELVLDEAFSYSDGETDRRVWIITPDGAGGYSGRAEDIVGTARSETAGNALNWRYRMDLKVGDSHWRVSFDDWMLLQGDGVLLNRARVSKWGLTVGEVNLFFLKPGDAAERIRF</sequence>
<dbReference type="EMBL" id="BMLT01000003">
    <property type="protein sequence ID" value="GGO79750.1"/>
    <property type="molecule type" value="Genomic_DNA"/>
</dbReference>
<evidence type="ECO:0000313" key="1">
    <source>
        <dbReference type="EMBL" id="GGO79750.1"/>
    </source>
</evidence>
<evidence type="ECO:0000313" key="2">
    <source>
        <dbReference type="Proteomes" id="UP000599578"/>
    </source>
</evidence>
<dbReference type="PROSITE" id="PS51257">
    <property type="entry name" value="PROKAR_LIPOPROTEIN"/>
    <property type="match status" value="1"/>
</dbReference>
<organism evidence="1 2">
    <name type="scientific">Marinobacterium nitratireducens</name>
    <dbReference type="NCBI Taxonomy" id="518897"/>
    <lineage>
        <taxon>Bacteria</taxon>
        <taxon>Pseudomonadati</taxon>
        <taxon>Pseudomonadota</taxon>
        <taxon>Gammaproteobacteria</taxon>
        <taxon>Oceanospirillales</taxon>
        <taxon>Oceanospirillaceae</taxon>
        <taxon>Marinobacterium</taxon>
    </lineage>
</organism>